<proteinExistence type="predicted"/>
<evidence type="ECO:0008006" key="3">
    <source>
        <dbReference type="Google" id="ProtNLM"/>
    </source>
</evidence>
<gene>
    <name evidence="1" type="ORF">ATHSA_p10040</name>
</gene>
<dbReference type="CDD" id="cd09854">
    <property type="entry name" value="PIN_VapC-like"/>
    <property type="match status" value="1"/>
</dbReference>
<dbReference type="InterPro" id="IPR029060">
    <property type="entry name" value="PIN-like_dom_sf"/>
</dbReference>
<accession>A0A6N4TEC4</accession>
<dbReference type="RefSeq" id="WP_161849037.1">
    <property type="nucleotide sequence ID" value="NZ_AP019552.1"/>
</dbReference>
<geneLocation type="plasmid" evidence="1 2">
    <name>pATS1</name>
</geneLocation>
<name>A0A6N4TEC4_9BACT</name>
<reference evidence="2" key="1">
    <citation type="submission" date="2019-04" db="EMBL/GenBank/DDBJ databases">
        <title>NAS-01 Genome Sequencing.</title>
        <authorList>
            <person name="Kato S."/>
            <person name="Itoh T."/>
            <person name="Ohkuma M."/>
        </authorList>
    </citation>
    <scope>NUCLEOTIDE SEQUENCE [LARGE SCALE GENOMIC DNA]</scope>
    <source>
        <strain evidence="2">NAS-01</strain>
        <plasmid evidence="2">pATS1</plasmid>
    </source>
</reference>
<dbReference type="Proteomes" id="UP000463916">
    <property type="component" value="Plasmid pATS1"/>
</dbReference>
<keyword evidence="1" id="KW-0614">Plasmid</keyword>
<dbReference type="AlphaFoldDB" id="A0A6N4TEC4"/>
<protein>
    <recommendedName>
        <fullName evidence="3">PIN domain-containing protein</fullName>
    </recommendedName>
</protein>
<dbReference type="EMBL" id="AP019552">
    <property type="protein sequence ID" value="BBJ29087.1"/>
    <property type="molecule type" value="Genomic_DNA"/>
</dbReference>
<evidence type="ECO:0000313" key="1">
    <source>
        <dbReference type="EMBL" id="BBJ29087.1"/>
    </source>
</evidence>
<dbReference type="KEGG" id="asac:ATHSA_p10040"/>
<keyword evidence="2" id="KW-1185">Reference proteome</keyword>
<organism evidence="1 2">
    <name type="scientific">Athalassotoga saccharophila</name>
    <dbReference type="NCBI Taxonomy" id="1441386"/>
    <lineage>
        <taxon>Bacteria</taxon>
        <taxon>Thermotogati</taxon>
        <taxon>Thermotogota</taxon>
        <taxon>Thermotogae</taxon>
        <taxon>Mesoaciditogales</taxon>
        <taxon>Mesoaciditogaceae</taxon>
        <taxon>Athalassotoga</taxon>
    </lineage>
</organism>
<evidence type="ECO:0000313" key="2">
    <source>
        <dbReference type="Proteomes" id="UP000463916"/>
    </source>
</evidence>
<sequence length="138" mass="15770">MQEIIIDSNVVISAGIGSDTCTQVILYAADLKIVSPKIQIKELNGFLEKEETILSPKAIIYLRGFFEFYESIVNFEDPKRLYGFSEDPSDDAFISLAYEENGILISGDREVLTLSKPYVKSFSPREYLDFIGYYRQEK</sequence>
<dbReference type="SUPFAM" id="SSF88723">
    <property type="entry name" value="PIN domain-like"/>
    <property type="match status" value="1"/>
</dbReference>